<feature type="region of interest" description="Disordered" evidence="1">
    <location>
        <begin position="670"/>
        <end position="700"/>
    </location>
</feature>
<dbReference type="GeneID" id="93650937"/>
<comment type="caution">
    <text evidence="2">The sequence shown here is derived from an EMBL/GenBank/DDBJ whole genome shotgun (WGS) entry which is preliminary data.</text>
</comment>
<sequence length="700" mass="79265">MAGLLDLLNADEILNREQQQRERQAVLEKTQARFDSGYVQKHRSSLNQDHRSPRSITTPPPTYLWRRKSVTNNHTSDLPIFSIKSEGQPVSTNTSLNSSPIEVGKVTESTSEKHEVETVASTVSSSVSPPQFPSSPSKAKFANAAPSSHKPVLQLRDRMPKSRINRRILGSKSFVKFAIRRKYSTKKKISDTRQSKLHIKSLKAGIKIKLTKCDNLINLYHCLIPFTDERKIYCLFDDALSTSEYNQIVDDYDAVNDQKQQNININKYLVSESLQLIDNNVVDLNEYSNKIIKSFTSESGQTTPTFNSLDTAVNTLFGSKDFTLVRITRSTTDDVHGSSILKLETAKPGDFSLIDDEENSDEMLHSLGGQGEVPNNLFFKKIIARPRYKSNMKIYFIPSSQVNYSLYTDCRSFERDLYNGVIQVEFEDIEEGNKGEDLYTVDVKNVQVKRVAGYERNVYCTFPIEDVLLRFKKSLVESLKSGDISSEKHEGSKETKDSSIQTTTPPTQTIPAPQFDSPLDLHPIHSQVTPQHQPVFNNLQSPPYPIPASYQQHHQLPEPYFVRSLSLDSQFGGIRQPPPPPPLPPQQHLYSPFVNGMQPQKRSSYPPPFPTTSHRLSIHHQPLHSNGEHANGYVQLPPLNSLHTPRSSVIKEDFAYPVVQRNQTQSQYNSSILPPINSIPKNIQPQDFTMPRSQEFQSRS</sequence>
<dbReference type="EMBL" id="JAEOAQ010000002">
    <property type="protein sequence ID" value="KAG5420427.1"/>
    <property type="molecule type" value="Genomic_DNA"/>
</dbReference>
<dbReference type="RefSeq" id="XP_067549543.1">
    <property type="nucleotide sequence ID" value="XM_067691149.1"/>
</dbReference>
<evidence type="ECO:0000256" key="1">
    <source>
        <dbReference type="SAM" id="MobiDB-lite"/>
    </source>
</evidence>
<feature type="region of interest" description="Disordered" evidence="1">
    <location>
        <begin position="39"/>
        <end position="64"/>
    </location>
</feature>
<evidence type="ECO:0000313" key="3">
    <source>
        <dbReference type="Proteomes" id="UP000669133"/>
    </source>
</evidence>
<protein>
    <submittedName>
        <fullName evidence="2">Uncharacterized protein</fullName>
    </submittedName>
</protein>
<proteinExistence type="predicted"/>
<evidence type="ECO:0000313" key="2">
    <source>
        <dbReference type="EMBL" id="KAG5420427.1"/>
    </source>
</evidence>
<gene>
    <name evidence="2" type="ORF">I9W82_002308</name>
</gene>
<feature type="compositionally biased region" description="Low complexity" evidence="1">
    <location>
        <begin position="118"/>
        <end position="141"/>
    </location>
</feature>
<feature type="compositionally biased region" description="Low complexity" evidence="1">
    <location>
        <begin position="500"/>
        <end position="514"/>
    </location>
</feature>
<feature type="compositionally biased region" description="Polar residues" evidence="1">
    <location>
        <begin position="88"/>
        <end position="100"/>
    </location>
</feature>
<reference evidence="2 3" key="1">
    <citation type="submission" date="2020-12" db="EMBL/GenBank/DDBJ databases">
        <title>Effect of drift, selection, and recombination on the evolution of hybrid genomes in Candida yeast pathogens.</title>
        <authorList>
            <person name="Mixao V."/>
            <person name="Ksiezopolska E."/>
            <person name="Saus E."/>
            <person name="Boekhout T."/>
            <person name="Gacser A."/>
            <person name="Gabaldon T."/>
        </authorList>
    </citation>
    <scope>NUCLEOTIDE SEQUENCE [LARGE SCALE GENOMIC DNA]</scope>
    <source>
        <strain evidence="2 3">BP57</strain>
    </source>
</reference>
<dbReference type="Proteomes" id="UP000669133">
    <property type="component" value="Unassembled WGS sequence"/>
</dbReference>
<feature type="region of interest" description="Disordered" evidence="1">
    <location>
        <begin position="87"/>
        <end position="149"/>
    </location>
</feature>
<dbReference type="OrthoDB" id="3980854at2759"/>
<dbReference type="AlphaFoldDB" id="A0A8H8DCL2"/>
<feature type="compositionally biased region" description="Polar residues" evidence="1">
    <location>
        <begin position="679"/>
        <end position="700"/>
    </location>
</feature>
<keyword evidence="3" id="KW-1185">Reference proteome</keyword>
<name>A0A8H8DCL2_9ASCO</name>
<accession>A0A8H8DCL2</accession>
<feature type="region of interest" description="Disordered" evidence="1">
    <location>
        <begin position="482"/>
        <end position="514"/>
    </location>
</feature>
<feature type="compositionally biased region" description="Basic and acidic residues" evidence="1">
    <location>
        <begin position="485"/>
        <end position="497"/>
    </location>
</feature>
<organism evidence="2 3">
    <name type="scientific">Candida metapsilosis</name>
    <dbReference type="NCBI Taxonomy" id="273372"/>
    <lineage>
        <taxon>Eukaryota</taxon>
        <taxon>Fungi</taxon>
        <taxon>Dikarya</taxon>
        <taxon>Ascomycota</taxon>
        <taxon>Saccharomycotina</taxon>
        <taxon>Pichiomycetes</taxon>
        <taxon>Debaryomycetaceae</taxon>
        <taxon>Candida/Lodderomyces clade</taxon>
        <taxon>Candida</taxon>
    </lineage>
</organism>